<dbReference type="AlphaFoldDB" id="A0A183GUJ1"/>
<protein>
    <submittedName>
        <fullName evidence="3">Integrase_H2C2 domain-containing protein</fullName>
    </submittedName>
</protein>
<proteinExistence type="predicted"/>
<evidence type="ECO:0000313" key="3">
    <source>
        <dbReference type="WBParaSite" id="HPBE_0002636101-mRNA-1"/>
    </source>
</evidence>
<evidence type="ECO:0000313" key="2">
    <source>
        <dbReference type="Proteomes" id="UP000050761"/>
    </source>
</evidence>
<accession>A0A3P8IQ46</accession>
<sequence>MPVLEAALEKTKSVPHSCAFSDTKEYQELFEFVRSEILLNDCLESVEESGLHPTLKVLSLNAMVQQGVKDEKDWNRIRKLHHGMDTHYVDIVVSVTPIPKSTDIKKTWFLARMRFRNTPSTGYEPIGTPMLTWANHKCFARQVEQYCEMCHYNRLST</sequence>
<keyword evidence="2" id="KW-1185">Reference proteome</keyword>
<gene>
    <name evidence="1" type="ORF">HPBE_LOCUS26360</name>
</gene>
<organism evidence="2 3">
    <name type="scientific">Heligmosomoides polygyrus</name>
    <name type="common">Parasitic roundworm</name>
    <dbReference type="NCBI Taxonomy" id="6339"/>
    <lineage>
        <taxon>Eukaryota</taxon>
        <taxon>Metazoa</taxon>
        <taxon>Ecdysozoa</taxon>
        <taxon>Nematoda</taxon>
        <taxon>Chromadorea</taxon>
        <taxon>Rhabditida</taxon>
        <taxon>Rhabditina</taxon>
        <taxon>Rhabditomorpha</taxon>
        <taxon>Strongyloidea</taxon>
        <taxon>Heligmosomidae</taxon>
        <taxon>Heligmosomoides</taxon>
    </lineage>
</organism>
<dbReference type="WBParaSite" id="HPBE_0002636101-mRNA-1">
    <property type="protein sequence ID" value="HPBE_0002636101-mRNA-1"/>
    <property type="gene ID" value="HPBE_0002636101"/>
</dbReference>
<dbReference type="EMBL" id="UZAH01039811">
    <property type="protein sequence ID" value="VDP57206.1"/>
    <property type="molecule type" value="Genomic_DNA"/>
</dbReference>
<reference evidence="3" key="2">
    <citation type="submission" date="2019-09" db="UniProtKB">
        <authorList>
            <consortium name="WormBaseParasite"/>
        </authorList>
    </citation>
    <scope>IDENTIFICATION</scope>
</reference>
<accession>A0A183GUJ1</accession>
<reference evidence="1 2" key="1">
    <citation type="submission" date="2018-11" db="EMBL/GenBank/DDBJ databases">
        <authorList>
            <consortium name="Pathogen Informatics"/>
        </authorList>
    </citation>
    <scope>NUCLEOTIDE SEQUENCE [LARGE SCALE GENOMIC DNA]</scope>
</reference>
<dbReference type="OrthoDB" id="413313at2759"/>
<evidence type="ECO:0000313" key="1">
    <source>
        <dbReference type="EMBL" id="VDP57206.1"/>
    </source>
</evidence>
<name>A0A183GUJ1_HELPZ</name>
<dbReference type="Proteomes" id="UP000050761">
    <property type="component" value="Unassembled WGS sequence"/>
</dbReference>